<evidence type="ECO:0000256" key="1">
    <source>
        <dbReference type="ARBA" id="ARBA00022737"/>
    </source>
</evidence>
<evidence type="ECO:0000256" key="2">
    <source>
        <dbReference type="ARBA" id="ARBA00022803"/>
    </source>
</evidence>
<dbReference type="InterPro" id="IPR011990">
    <property type="entry name" value="TPR-like_helical_dom_sf"/>
</dbReference>
<protein>
    <recommendedName>
        <fullName evidence="3">ER membrane protein complex subunit 2</fullName>
    </recommendedName>
</protein>
<keyword evidence="6" id="KW-1185">Reference proteome</keyword>
<sequence>MATSSIEKLATWRARGTRVSEQIVQQGVMMLENGGLRKMGDEAWSFLEQLALASMDIGRLELADECIELLSEQFPGSPRVECLKGIRIEAENKPKEALEFYENALLEDEANPALWKRQIAVLRSQGSSFILRTVNELTKYVDTFYTDIEGWLELADIYAELNIYDLSLQTLAHVLLLASQNPFHVLRFAETAYTVGDVPLALKTFLRVIDMDDSAGQEGNATKRAWWGVKLAAARLLSFPNSPSESQTSLPSAEYLRLLNELAREQLTGTYFPTSVGGKVHGRDAFVAWLGK</sequence>
<dbReference type="InterPro" id="IPR055217">
    <property type="entry name" value="TPR_EMC2"/>
</dbReference>
<dbReference type="SUPFAM" id="SSF48452">
    <property type="entry name" value="TPR-like"/>
    <property type="match status" value="1"/>
</dbReference>
<dbReference type="EMBL" id="BPWL01000010">
    <property type="protein sequence ID" value="GJJ14713.1"/>
    <property type="molecule type" value="Genomic_DNA"/>
</dbReference>
<comment type="function">
    <text evidence="3">Part of the endoplasmic reticulum membrane protein complex (EMC) that enables the energy-independent insertion into endoplasmic reticulum membranes of newly synthesized membrane proteins.</text>
</comment>
<keyword evidence="1" id="KW-0677">Repeat</keyword>
<organism evidence="5 6">
    <name type="scientific">Clathrus columnatus</name>
    <dbReference type="NCBI Taxonomy" id="1419009"/>
    <lineage>
        <taxon>Eukaryota</taxon>
        <taxon>Fungi</taxon>
        <taxon>Dikarya</taxon>
        <taxon>Basidiomycota</taxon>
        <taxon>Agaricomycotina</taxon>
        <taxon>Agaricomycetes</taxon>
        <taxon>Phallomycetidae</taxon>
        <taxon>Phallales</taxon>
        <taxon>Clathraceae</taxon>
        <taxon>Clathrus</taxon>
    </lineage>
</organism>
<dbReference type="Gene3D" id="1.25.40.10">
    <property type="entry name" value="Tetratricopeptide repeat domain"/>
    <property type="match status" value="1"/>
</dbReference>
<keyword evidence="2" id="KW-0802">TPR repeat</keyword>
<evidence type="ECO:0000313" key="5">
    <source>
        <dbReference type="EMBL" id="GJJ14713.1"/>
    </source>
</evidence>
<accession>A0AAV5APV3</accession>
<dbReference type="GO" id="GO:0072546">
    <property type="term" value="C:EMC complex"/>
    <property type="evidence" value="ECO:0007669"/>
    <property type="project" value="UniProtKB-UniRule"/>
</dbReference>
<comment type="caution">
    <text evidence="5">The sequence shown here is derived from an EMBL/GenBank/DDBJ whole genome shotgun (WGS) entry which is preliminary data.</text>
</comment>
<dbReference type="InterPro" id="IPR039856">
    <property type="entry name" value="EMC2-like"/>
</dbReference>
<evidence type="ECO:0000313" key="6">
    <source>
        <dbReference type="Proteomes" id="UP001050691"/>
    </source>
</evidence>
<reference evidence="5" key="1">
    <citation type="submission" date="2021-10" db="EMBL/GenBank/DDBJ databases">
        <title>De novo Genome Assembly of Clathrus columnatus (Basidiomycota, Fungi) Using Illumina and Nanopore Sequence Data.</title>
        <authorList>
            <person name="Ogiso-Tanaka E."/>
            <person name="Itagaki H."/>
            <person name="Hosoya T."/>
            <person name="Hosaka K."/>
        </authorList>
    </citation>
    <scope>NUCLEOTIDE SEQUENCE</scope>
    <source>
        <strain evidence="5">MO-923</strain>
    </source>
</reference>
<comment type="subunit">
    <text evidence="3">Component of the ER membrane protein complex (EMC).</text>
</comment>
<dbReference type="PANTHER" id="PTHR12760">
    <property type="entry name" value="TETRATRICOPEPTIDE REPEAT PROTEIN"/>
    <property type="match status" value="1"/>
</dbReference>
<keyword evidence="3" id="KW-0472">Membrane</keyword>
<gene>
    <name evidence="5" type="ORF">Clacol_008980</name>
</gene>
<comment type="subcellular location">
    <subcellularLocation>
        <location evidence="3">Endoplasmic reticulum membrane</location>
        <topology evidence="3">Peripheral membrane protein</topology>
        <orientation evidence="3">Cytoplasmic side</orientation>
    </subcellularLocation>
</comment>
<evidence type="ECO:0000259" key="4">
    <source>
        <dbReference type="Pfam" id="PF22890"/>
    </source>
</evidence>
<keyword evidence="3" id="KW-0256">Endoplasmic reticulum</keyword>
<proteinExistence type="inferred from homology"/>
<comment type="similarity">
    <text evidence="3">Belongs to the EMC2 family.</text>
</comment>
<dbReference type="Proteomes" id="UP001050691">
    <property type="component" value="Unassembled WGS sequence"/>
</dbReference>
<feature type="domain" description="EMC2 TPR-like" evidence="4">
    <location>
        <begin position="86"/>
        <end position="192"/>
    </location>
</feature>
<name>A0AAV5APV3_9AGAM</name>
<evidence type="ECO:0000256" key="3">
    <source>
        <dbReference type="RuleBase" id="RU367091"/>
    </source>
</evidence>
<dbReference type="AlphaFoldDB" id="A0AAV5APV3"/>
<dbReference type="Pfam" id="PF22890">
    <property type="entry name" value="TPR_EMC2"/>
    <property type="match status" value="1"/>
</dbReference>